<evidence type="ECO:0000313" key="3">
    <source>
        <dbReference type="Proteomes" id="UP000800092"/>
    </source>
</evidence>
<organism evidence="2 3">
    <name type="scientific">Viridothelium virens</name>
    <name type="common">Speckled blister lichen</name>
    <name type="synonym">Trypethelium virens</name>
    <dbReference type="NCBI Taxonomy" id="1048519"/>
    <lineage>
        <taxon>Eukaryota</taxon>
        <taxon>Fungi</taxon>
        <taxon>Dikarya</taxon>
        <taxon>Ascomycota</taxon>
        <taxon>Pezizomycotina</taxon>
        <taxon>Dothideomycetes</taxon>
        <taxon>Dothideomycetes incertae sedis</taxon>
        <taxon>Trypetheliales</taxon>
        <taxon>Trypetheliaceae</taxon>
        <taxon>Viridothelium</taxon>
    </lineage>
</organism>
<proteinExistence type="predicted"/>
<dbReference type="AlphaFoldDB" id="A0A6A6H1T8"/>
<feature type="region of interest" description="Disordered" evidence="1">
    <location>
        <begin position="15"/>
        <end position="56"/>
    </location>
</feature>
<name>A0A6A6H1T8_VIRVR</name>
<feature type="compositionally biased region" description="Basic and acidic residues" evidence="1">
    <location>
        <begin position="15"/>
        <end position="55"/>
    </location>
</feature>
<evidence type="ECO:0000313" key="2">
    <source>
        <dbReference type="EMBL" id="KAF2231543.1"/>
    </source>
</evidence>
<feature type="compositionally biased region" description="Basic and acidic residues" evidence="1">
    <location>
        <begin position="73"/>
        <end position="82"/>
    </location>
</feature>
<feature type="region of interest" description="Disordered" evidence="1">
    <location>
        <begin position="73"/>
        <end position="197"/>
    </location>
</feature>
<keyword evidence="3" id="KW-1185">Reference proteome</keyword>
<accession>A0A6A6H1T8</accession>
<dbReference type="EMBL" id="ML991825">
    <property type="protein sequence ID" value="KAF2231543.1"/>
    <property type="molecule type" value="Genomic_DNA"/>
</dbReference>
<gene>
    <name evidence="2" type="ORF">EV356DRAFT_518416</name>
</gene>
<dbReference type="Proteomes" id="UP000800092">
    <property type="component" value="Unassembled WGS sequence"/>
</dbReference>
<sequence>MGWLWRLKPWLWGQEHRNKRNGDARVDSKRPSSEGRREQCSSRDGKANEKEHVKSTDSLAFLWSWRQQVTMDHDGNRHHSDGRNSAAFKHWPQLRKKRDKTSQDMPSASPTTPPAIPTTPSKRPANRQPVYRQPRSAAAAFLQTTKHPSNKRRSHNNPTRRPHSISSKQSSVFAPSPLAQVVEESDQPEGSRGRNRR</sequence>
<reference evidence="2" key="1">
    <citation type="journal article" date="2020" name="Stud. Mycol.">
        <title>101 Dothideomycetes genomes: a test case for predicting lifestyles and emergence of pathogens.</title>
        <authorList>
            <person name="Haridas S."/>
            <person name="Albert R."/>
            <person name="Binder M."/>
            <person name="Bloem J."/>
            <person name="Labutti K."/>
            <person name="Salamov A."/>
            <person name="Andreopoulos B."/>
            <person name="Baker S."/>
            <person name="Barry K."/>
            <person name="Bills G."/>
            <person name="Bluhm B."/>
            <person name="Cannon C."/>
            <person name="Castanera R."/>
            <person name="Culley D."/>
            <person name="Daum C."/>
            <person name="Ezra D."/>
            <person name="Gonzalez J."/>
            <person name="Henrissat B."/>
            <person name="Kuo A."/>
            <person name="Liang C."/>
            <person name="Lipzen A."/>
            <person name="Lutzoni F."/>
            <person name="Magnuson J."/>
            <person name="Mondo S."/>
            <person name="Nolan M."/>
            <person name="Ohm R."/>
            <person name="Pangilinan J."/>
            <person name="Park H.-J."/>
            <person name="Ramirez L."/>
            <person name="Alfaro M."/>
            <person name="Sun H."/>
            <person name="Tritt A."/>
            <person name="Yoshinaga Y."/>
            <person name="Zwiers L.-H."/>
            <person name="Turgeon B."/>
            <person name="Goodwin S."/>
            <person name="Spatafora J."/>
            <person name="Crous P."/>
            <person name="Grigoriev I."/>
        </authorList>
    </citation>
    <scope>NUCLEOTIDE SEQUENCE</scope>
    <source>
        <strain evidence="2">Tuck. ex Michener</strain>
    </source>
</reference>
<protein>
    <submittedName>
        <fullName evidence="2">Uncharacterized protein</fullName>
    </submittedName>
</protein>
<feature type="compositionally biased region" description="Polar residues" evidence="1">
    <location>
        <begin position="164"/>
        <end position="173"/>
    </location>
</feature>
<feature type="compositionally biased region" description="Basic residues" evidence="1">
    <location>
        <begin position="148"/>
        <end position="163"/>
    </location>
</feature>
<evidence type="ECO:0000256" key="1">
    <source>
        <dbReference type="SAM" id="MobiDB-lite"/>
    </source>
</evidence>